<reference evidence="3" key="1">
    <citation type="submission" date="2016-06" db="EMBL/GenBank/DDBJ databases">
        <authorList>
            <person name="Varghese N."/>
            <person name="Submissions Spin"/>
        </authorList>
    </citation>
    <scope>NUCLEOTIDE SEQUENCE [LARGE SCALE GENOMIC DNA]</scope>
    <source>
        <strain evidence="3">DSM 44151</strain>
    </source>
</reference>
<dbReference type="STRING" id="47854.GA0070603_1254"/>
<organism evidence="2 3">
    <name type="scientific">Micromonospora chersina</name>
    <dbReference type="NCBI Taxonomy" id="47854"/>
    <lineage>
        <taxon>Bacteria</taxon>
        <taxon>Bacillati</taxon>
        <taxon>Actinomycetota</taxon>
        <taxon>Actinomycetes</taxon>
        <taxon>Micromonosporales</taxon>
        <taxon>Micromonosporaceae</taxon>
        <taxon>Micromonospora</taxon>
    </lineage>
</organism>
<gene>
    <name evidence="2" type="ORF">GA0070603_1254</name>
</gene>
<proteinExistence type="predicted"/>
<dbReference type="RefSeq" id="WP_091308497.1">
    <property type="nucleotide sequence ID" value="NZ_FMIB01000002.1"/>
</dbReference>
<dbReference type="InterPro" id="IPR037026">
    <property type="entry name" value="Vgr_OB-fold_dom_sf"/>
</dbReference>
<keyword evidence="3" id="KW-1185">Reference proteome</keyword>
<dbReference type="Gene3D" id="2.40.50.230">
    <property type="entry name" value="Gp5 N-terminal domain"/>
    <property type="match status" value="1"/>
</dbReference>
<evidence type="ECO:0000313" key="3">
    <source>
        <dbReference type="Proteomes" id="UP000198605"/>
    </source>
</evidence>
<evidence type="ECO:0000313" key="2">
    <source>
        <dbReference type="EMBL" id="SCL51724.1"/>
    </source>
</evidence>
<dbReference type="InterPro" id="IPR006531">
    <property type="entry name" value="Gp5/Vgr_OB"/>
</dbReference>
<dbReference type="GeneID" id="43277920"/>
<sequence>MTRQFFGVYRGKVEQNLDPMLRGRVQVSVPKVLGDGRLAWAEPCVPYAGNGVGGFNLPPVGAAAWVAFEGGNPDYPVLLGCYWQIGESPAPGLPQQRVFQSDSVSVTVSDLPMMGGLTIEVGPPAVLIPLKVVLGPGGIELSTGATKVVLDGVRVSVNDGALEVM</sequence>
<name>A0A1C6UCP1_9ACTN</name>
<feature type="domain" description="Gp5/Type VI secretion system Vgr protein OB-fold" evidence="1">
    <location>
        <begin position="9"/>
        <end position="83"/>
    </location>
</feature>
<dbReference type="Pfam" id="PF04717">
    <property type="entry name" value="Phage_base_V"/>
    <property type="match status" value="1"/>
</dbReference>
<dbReference type="AlphaFoldDB" id="A0A1C6UCP1"/>
<dbReference type="EMBL" id="FMIB01000002">
    <property type="protein sequence ID" value="SCL51724.1"/>
    <property type="molecule type" value="Genomic_DNA"/>
</dbReference>
<evidence type="ECO:0000259" key="1">
    <source>
        <dbReference type="Pfam" id="PF04717"/>
    </source>
</evidence>
<dbReference type="SUPFAM" id="SSF69255">
    <property type="entry name" value="gp5 N-terminal domain-like"/>
    <property type="match status" value="1"/>
</dbReference>
<protein>
    <recommendedName>
        <fullName evidence="1">Gp5/Type VI secretion system Vgr protein OB-fold domain-containing protein</fullName>
    </recommendedName>
</protein>
<accession>A0A1C6UCP1</accession>
<dbReference type="Proteomes" id="UP000198605">
    <property type="component" value="Unassembled WGS sequence"/>
</dbReference>
<dbReference type="OrthoDB" id="9762420at2"/>